<proteinExistence type="predicted"/>
<organism evidence="1 2">
    <name type="scientific">Cirrhinus molitorella</name>
    <name type="common">mud carp</name>
    <dbReference type="NCBI Taxonomy" id="172907"/>
    <lineage>
        <taxon>Eukaryota</taxon>
        <taxon>Metazoa</taxon>
        <taxon>Chordata</taxon>
        <taxon>Craniata</taxon>
        <taxon>Vertebrata</taxon>
        <taxon>Euteleostomi</taxon>
        <taxon>Actinopterygii</taxon>
        <taxon>Neopterygii</taxon>
        <taxon>Teleostei</taxon>
        <taxon>Ostariophysi</taxon>
        <taxon>Cypriniformes</taxon>
        <taxon>Cyprinidae</taxon>
        <taxon>Labeoninae</taxon>
        <taxon>Labeonini</taxon>
        <taxon>Cirrhinus</taxon>
    </lineage>
</organism>
<evidence type="ECO:0000313" key="1">
    <source>
        <dbReference type="EMBL" id="KAL1253533.1"/>
    </source>
</evidence>
<reference evidence="1 2" key="1">
    <citation type="submission" date="2023-09" db="EMBL/GenBank/DDBJ databases">
        <authorList>
            <person name="Wang M."/>
        </authorList>
    </citation>
    <scope>NUCLEOTIDE SEQUENCE [LARGE SCALE GENOMIC DNA]</scope>
    <source>
        <strain evidence="1">GT-2023</strain>
        <tissue evidence="1">Liver</tissue>
    </source>
</reference>
<evidence type="ECO:0000313" key="2">
    <source>
        <dbReference type="Proteomes" id="UP001558613"/>
    </source>
</evidence>
<gene>
    <name evidence="1" type="ORF">QQF64_018226</name>
</gene>
<protein>
    <recommendedName>
        <fullName evidence="3">Secreted protein</fullName>
    </recommendedName>
</protein>
<sequence length="107" mass="12057">MLNVSVIAAVLLGKSSLTLLMAQRRGKFHLSLSLFLSRTLTSRSHSSQTSLQSFITDFGAESQHMNLSREPITNRARGQKQRRSSWLRLFELARLRLLSLAEPRGCS</sequence>
<comment type="caution">
    <text evidence="1">The sequence shown here is derived from an EMBL/GenBank/DDBJ whole genome shotgun (WGS) entry which is preliminary data.</text>
</comment>
<dbReference type="Proteomes" id="UP001558613">
    <property type="component" value="Unassembled WGS sequence"/>
</dbReference>
<evidence type="ECO:0008006" key="3">
    <source>
        <dbReference type="Google" id="ProtNLM"/>
    </source>
</evidence>
<accession>A0ABR3LPY8</accession>
<dbReference type="EMBL" id="JAYMGO010000021">
    <property type="protein sequence ID" value="KAL1253533.1"/>
    <property type="molecule type" value="Genomic_DNA"/>
</dbReference>
<name>A0ABR3LPY8_9TELE</name>
<keyword evidence="2" id="KW-1185">Reference proteome</keyword>